<dbReference type="EMBL" id="BTGD01000006">
    <property type="protein sequence ID" value="GMM55864.1"/>
    <property type="molecule type" value="Genomic_DNA"/>
</dbReference>
<keyword evidence="3" id="KW-0539">Nucleus</keyword>
<dbReference type="InterPro" id="IPR021850">
    <property type="entry name" value="Symplekin/Pta1"/>
</dbReference>
<reference evidence="6 7" key="1">
    <citation type="journal article" date="2023" name="Elife">
        <title>Identification of key yeast species and microbe-microbe interactions impacting larval growth of Drosophila in the wild.</title>
        <authorList>
            <person name="Mure A."/>
            <person name="Sugiura Y."/>
            <person name="Maeda R."/>
            <person name="Honda K."/>
            <person name="Sakurai N."/>
            <person name="Takahashi Y."/>
            <person name="Watada M."/>
            <person name="Katoh T."/>
            <person name="Gotoh A."/>
            <person name="Gotoh Y."/>
            <person name="Taniguchi I."/>
            <person name="Nakamura K."/>
            <person name="Hayashi T."/>
            <person name="Katayama T."/>
            <person name="Uemura T."/>
            <person name="Hattori Y."/>
        </authorList>
    </citation>
    <scope>NUCLEOTIDE SEQUENCE [LARGE SCALE GENOMIC DNA]</scope>
    <source>
        <strain evidence="6 7">KH-74</strain>
    </source>
</reference>
<dbReference type="PANTHER" id="PTHR15245">
    <property type="entry name" value="SYMPLEKIN-RELATED"/>
    <property type="match status" value="1"/>
</dbReference>
<proteinExistence type="predicted"/>
<keyword evidence="2" id="KW-0507">mRNA processing</keyword>
<evidence type="ECO:0000313" key="6">
    <source>
        <dbReference type="EMBL" id="GMM55864.1"/>
    </source>
</evidence>
<evidence type="ECO:0000259" key="5">
    <source>
        <dbReference type="Pfam" id="PF11935"/>
    </source>
</evidence>
<feature type="compositionally biased region" description="Low complexity" evidence="4">
    <location>
        <begin position="509"/>
        <end position="529"/>
    </location>
</feature>
<name>A0AAV5RZH6_MAUHU</name>
<feature type="region of interest" description="Disordered" evidence="4">
    <location>
        <begin position="383"/>
        <end position="415"/>
    </location>
</feature>
<dbReference type="InterPro" id="IPR032460">
    <property type="entry name" value="Symplekin/Pta1_N"/>
</dbReference>
<dbReference type="Proteomes" id="UP001377567">
    <property type="component" value="Unassembled WGS sequence"/>
</dbReference>
<feature type="region of interest" description="Disordered" evidence="4">
    <location>
        <begin position="509"/>
        <end position="596"/>
    </location>
</feature>
<feature type="domain" description="Symplekin/Pta1 N-terminal" evidence="5">
    <location>
        <begin position="106"/>
        <end position="352"/>
    </location>
</feature>
<dbReference type="Pfam" id="PF11935">
    <property type="entry name" value="SYMPK_PTA1_N"/>
    <property type="match status" value="1"/>
</dbReference>
<dbReference type="InterPro" id="IPR011989">
    <property type="entry name" value="ARM-like"/>
</dbReference>
<dbReference type="GO" id="GO:0006397">
    <property type="term" value="P:mRNA processing"/>
    <property type="evidence" value="ECO:0007669"/>
    <property type="project" value="UniProtKB-KW"/>
</dbReference>
<dbReference type="GO" id="GO:0005847">
    <property type="term" value="C:mRNA cleavage and polyadenylation specificity factor complex"/>
    <property type="evidence" value="ECO:0007669"/>
    <property type="project" value="TreeGrafter"/>
</dbReference>
<organism evidence="6 7">
    <name type="scientific">Maudiozyma humilis</name>
    <name type="common">Sour dough yeast</name>
    <name type="synonym">Kazachstania humilis</name>
    <dbReference type="NCBI Taxonomy" id="51915"/>
    <lineage>
        <taxon>Eukaryota</taxon>
        <taxon>Fungi</taxon>
        <taxon>Dikarya</taxon>
        <taxon>Ascomycota</taxon>
        <taxon>Saccharomycotina</taxon>
        <taxon>Saccharomycetes</taxon>
        <taxon>Saccharomycetales</taxon>
        <taxon>Saccharomycetaceae</taxon>
        <taxon>Maudiozyma</taxon>
    </lineage>
</organism>
<evidence type="ECO:0000256" key="4">
    <source>
        <dbReference type="SAM" id="MobiDB-lite"/>
    </source>
</evidence>
<evidence type="ECO:0000256" key="2">
    <source>
        <dbReference type="ARBA" id="ARBA00022664"/>
    </source>
</evidence>
<dbReference type="Gene3D" id="1.25.10.10">
    <property type="entry name" value="Leucine-rich Repeat Variant"/>
    <property type="match status" value="1"/>
</dbReference>
<feature type="compositionally biased region" description="Basic and acidic residues" evidence="4">
    <location>
        <begin position="544"/>
        <end position="575"/>
    </location>
</feature>
<comment type="caution">
    <text evidence="6">The sequence shown here is derived from an EMBL/GenBank/DDBJ whole genome shotgun (WGS) entry which is preliminary data.</text>
</comment>
<protein>
    <submittedName>
        <fullName evidence="6">RNA-processing protein</fullName>
    </submittedName>
</protein>
<gene>
    <name evidence="6" type="ORF">DAKH74_024800</name>
</gene>
<sequence>MDTETQLRQLVEAKELAMHNNPQQMLPKVLETADTLAAGEYKQRAGTAGTASESNGPHAPIGIFFAQLLRDILDHPAVPTSELPFIASRHIDTLLLLLAEQSSATANAILAFAAVYPLLFDLVAKTSDAQLWQKLCAAKAGVVTQWKKYMAGMMDPEGSNDCSTNTACRLALAKCISQCIIVQTNRPAGGSPTSAASAKSSPHGNYIYSINLLSVPDGHPVIGNKAALDKESKQMLDLLLGFLVDEPMMVAPVFIGVINTLAFIMKERPQTTQRIIGGMLKFNVDAKFQPDGVSALNYRLTKRYVERCYRNFVQFGTRNDIIKNAPPTTQQYSKLSKIAQTLFIIGEESKSKGILNFDPAQVERKVPDAERQRIAGYRTRLREKINGPAQQAPAPAPAPVPTSQEGSRSSSIVPPPASVVQLQDYTKSKAAAGQFVNTTPVASSNTYSAIFSLMNNGGMDSRQDMSTLPQETLTKLCSEALLRTPTTNLISALSVVASRYTDLMAKAASKSTAASSSSSGSATSSSSTKRNIDESESGESNDTPEPKRAKTETDENEKSQESQVKPEKQQSPELEKETDEAEDAMDNGAIDDDDFDLTKLLGKPQRMSEEQKLATAKRIIKHFMAIKDDPVDPAMQVANSGNGSSLDKVRLVDWKNSESGFLILIRLATRGTEPSGAISNLIRDELLSYILSDFENSISIVIEWLNEEWFSSSVLKMGGDATESEEEDNYTKWSLRALEGLIPFMENQHRRIFIRLMSELPRLDLAHFERIKPILLDPGRSALGFQTLKFLIMFRSPVKETIKTLLEQLISDDQGLEEQCRPILDKYYS</sequence>
<dbReference type="PANTHER" id="PTHR15245:SF20">
    <property type="entry name" value="SYMPLEKIN"/>
    <property type="match status" value="1"/>
</dbReference>
<evidence type="ECO:0000313" key="7">
    <source>
        <dbReference type="Proteomes" id="UP001377567"/>
    </source>
</evidence>
<evidence type="ECO:0000256" key="1">
    <source>
        <dbReference type="ARBA" id="ARBA00004123"/>
    </source>
</evidence>
<comment type="subcellular location">
    <subcellularLocation>
        <location evidence="1">Nucleus</location>
    </subcellularLocation>
</comment>
<feature type="compositionally biased region" description="Acidic residues" evidence="4">
    <location>
        <begin position="576"/>
        <end position="595"/>
    </location>
</feature>
<keyword evidence="7" id="KW-1185">Reference proteome</keyword>
<dbReference type="AlphaFoldDB" id="A0AAV5RZH6"/>
<evidence type="ECO:0000256" key="3">
    <source>
        <dbReference type="ARBA" id="ARBA00023242"/>
    </source>
</evidence>
<accession>A0AAV5RZH6</accession>